<organism evidence="1 2">
    <name type="scientific">Armillaria gallica</name>
    <name type="common">Bulbous honey fungus</name>
    <name type="synonym">Armillaria bulbosa</name>
    <dbReference type="NCBI Taxonomy" id="47427"/>
    <lineage>
        <taxon>Eukaryota</taxon>
        <taxon>Fungi</taxon>
        <taxon>Dikarya</taxon>
        <taxon>Basidiomycota</taxon>
        <taxon>Agaricomycotina</taxon>
        <taxon>Agaricomycetes</taxon>
        <taxon>Agaricomycetidae</taxon>
        <taxon>Agaricales</taxon>
        <taxon>Marasmiineae</taxon>
        <taxon>Physalacriaceae</taxon>
        <taxon>Armillaria</taxon>
    </lineage>
</organism>
<proteinExistence type="predicted"/>
<evidence type="ECO:0000313" key="1">
    <source>
        <dbReference type="EMBL" id="PBK85154.1"/>
    </source>
</evidence>
<dbReference type="AlphaFoldDB" id="A0A2H3CUN0"/>
<accession>A0A2H3CUN0</accession>
<dbReference type="OMA" id="WPEDMEF"/>
<gene>
    <name evidence="1" type="ORF">ARMGADRAFT_893950</name>
</gene>
<feature type="non-terminal residue" evidence="1">
    <location>
        <position position="52"/>
    </location>
</feature>
<dbReference type="Proteomes" id="UP000217790">
    <property type="component" value="Unassembled WGS sequence"/>
</dbReference>
<reference evidence="2" key="1">
    <citation type="journal article" date="2017" name="Nat. Ecol. Evol.">
        <title>Genome expansion and lineage-specific genetic innovations in the forest pathogenic fungi Armillaria.</title>
        <authorList>
            <person name="Sipos G."/>
            <person name="Prasanna A.N."/>
            <person name="Walter M.C."/>
            <person name="O'Connor E."/>
            <person name="Balint B."/>
            <person name="Krizsan K."/>
            <person name="Kiss B."/>
            <person name="Hess J."/>
            <person name="Varga T."/>
            <person name="Slot J."/>
            <person name="Riley R."/>
            <person name="Boka B."/>
            <person name="Rigling D."/>
            <person name="Barry K."/>
            <person name="Lee J."/>
            <person name="Mihaltcheva S."/>
            <person name="LaButti K."/>
            <person name="Lipzen A."/>
            <person name="Waldron R."/>
            <person name="Moloney N.M."/>
            <person name="Sperisen C."/>
            <person name="Kredics L."/>
            <person name="Vagvoelgyi C."/>
            <person name="Patrignani A."/>
            <person name="Fitzpatrick D."/>
            <person name="Nagy I."/>
            <person name="Doyle S."/>
            <person name="Anderson J.B."/>
            <person name="Grigoriev I.V."/>
            <person name="Gueldener U."/>
            <person name="Muensterkoetter M."/>
            <person name="Nagy L.G."/>
        </authorList>
    </citation>
    <scope>NUCLEOTIDE SEQUENCE [LARGE SCALE GENOMIC DNA]</scope>
    <source>
        <strain evidence="2">Ar21-2</strain>
    </source>
</reference>
<sequence>MNYEAYNTAIKAQHHIQIIGWPEDMEFKSPSNIEPTEDLHMLRNVLRSGACH</sequence>
<dbReference type="EMBL" id="KZ293693">
    <property type="protein sequence ID" value="PBK85154.1"/>
    <property type="molecule type" value="Genomic_DNA"/>
</dbReference>
<protein>
    <submittedName>
        <fullName evidence="1">Uncharacterized protein</fullName>
    </submittedName>
</protein>
<dbReference type="OrthoDB" id="3253416at2759"/>
<keyword evidence="2" id="KW-1185">Reference proteome</keyword>
<name>A0A2H3CUN0_ARMGA</name>
<evidence type="ECO:0000313" key="2">
    <source>
        <dbReference type="Proteomes" id="UP000217790"/>
    </source>
</evidence>
<dbReference type="InParanoid" id="A0A2H3CUN0"/>